<dbReference type="RefSeq" id="WP_344663247.1">
    <property type="nucleotide sequence ID" value="NZ_BAAAQM010000107.1"/>
</dbReference>
<evidence type="ECO:0000256" key="4">
    <source>
        <dbReference type="ARBA" id="ARBA00023136"/>
    </source>
</evidence>
<evidence type="ECO:0000256" key="3">
    <source>
        <dbReference type="ARBA" id="ARBA00022989"/>
    </source>
</evidence>
<dbReference type="InterPro" id="IPR051784">
    <property type="entry name" value="Nod_factor_ABC_transporter"/>
</dbReference>
<feature type="transmembrane region" description="Helical" evidence="5">
    <location>
        <begin position="218"/>
        <end position="237"/>
    </location>
</feature>
<evidence type="ECO:0000313" key="7">
    <source>
        <dbReference type="EMBL" id="GAA2008385.1"/>
    </source>
</evidence>
<feature type="transmembrane region" description="Helical" evidence="5">
    <location>
        <begin position="98"/>
        <end position="116"/>
    </location>
</feature>
<feature type="transmembrane region" description="Helical" evidence="5">
    <location>
        <begin position="164"/>
        <end position="184"/>
    </location>
</feature>
<comment type="caution">
    <text evidence="7">The sequence shown here is derived from an EMBL/GenBank/DDBJ whole genome shotgun (WGS) entry which is preliminary data.</text>
</comment>
<evidence type="ECO:0000256" key="5">
    <source>
        <dbReference type="SAM" id="Phobius"/>
    </source>
</evidence>
<dbReference type="InterPro" id="IPR013525">
    <property type="entry name" value="ABC2_TM"/>
</dbReference>
<keyword evidence="2 5" id="KW-0812">Transmembrane</keyword>
<evidence type="ECO:0000259" key="6">
    <source>
        <dbReference type="Pfam" id="PF01061"/>
    </source>
</evidence>
<comment type="subcellular location">
    <subcellularLocation>
        <location evidence="1">Membrane</location>
        <topology evidence="1">Multi-pass membrane protein</topology>
    </subcellularLocation>
</comment>
<dbReference type="EMBL" id="BAAAQM010000107">
    <property type="protein sequence ID" value="GAA2008385.1"/>
    <property type="molecule type" value="Genomic_DNA"/>
</dbReference>
<proteinExistence type="predicted"/>
<sequence>MNVGTHLKFEVLRTFRNRGFLIVTLALPLVLYLAVTPGNKSKHAMVENMPFELYFMTGMAAYGALFAVFSPTTRIALDRQRGWTRQTRVTPLRSGTYLAAKVVTAFLVALPCVVLLDAAGTVFGVRMSASRWAEMTGLLLLGLIPFVIMGITVGHLAKAESMPAVIGGLVVVFALFGGAFGEFFNSGATLKVIKLLPSYWLCQSGKVAEGGGGWTAEGWIVVAAWTVVMVAVAIPAYRRDTRRA</sequence>
<dbReference type="PANTHER" id="PTHR43229:SF2">
    <property type="entry name" value="NODULATION PROTEIN J"/>
    <property type="match status" value="1"/>
</dbReference>
<evidence type="ECO:0000313" key="8">
    <source>
        <dbReference type="Proteomes" id="UP001499854"/>
    </source>
</evidence>
<evidence type="ECO:0000256" key="1">
    <source>
        <dbReference type="ARBA" id="ARBA00004141"/>
    </source>
</evidence>
<gene>
    <name evidence="7" type="ORF">GCM10009838_88340</name>
</gene>
<keyword evidence="8" id="KW-1185">Reference proteome</keyword>
<protein>
    <submittedName>
        <fullName evidence="7">ABC transporter permease</fullName>
    </submittedName>
</protein>
<dbReference type="PANTHER" id="PTHR43229">
    <property type="entry name" value="NODULATION PROTEIN J"/>
    <property type="match status" value="1"/>
</dbReference>
<organism evidence="7 8">
    <name type="scientific">Catenulispora subtropica</name>
    <dbReference type="NCBI Taxonomy" id="450798"/>
    <lineage>
        <taxon>Bacteria</taxon>
        <taxon>Bacillati</taxon>
        <taxon>Actinomycetota</taxon>
        <taxon>Actinomycetes</taxon>
        <taxon>Catenulisporales</taxon>
        <taxon>Catenulisporaceae</taxon>
        <taxon>Catenulispora</taxon>
    </lineage>
</organism>
<feature type="transmembrane region" description="Helical" evidence="5">
    <location>
        <begin position="136"/>
        <end position="157"/>
    </location>
</feature>
<accession>A0ABN2TGP8</accession>
<reference evidence="7 8" key="1">
    <citation type="journal article" date="2019" name="Int. J. Syst. Evol. Microbiol.">
        <title>The Global Catalogue of Microorganisms (GCM) 10K type strain sequencing project: providing services to taxonomists for standard genome sequencing and annotation.</title>
        <authorList>
            <consortium name="The Broad Institute Genomics Platform"/>
            <consortium name="The Broad Institute Genome Sequencing Center for Infectious Disease"/>
            <person name="Wu L."/>
            <person name="Ma J."/>
        </authorList>
    </citation>
    <scope>NUCLEOTIDE SEQUENCE [LARGE SCALE GENOMIC DNA]</scope>
    <source>
        <strain evidence="7 8">JCM 16013</strain>
    </source>
</reference>
<keyword evidence="3 5" id="KW-1133">Transmembrane helix</keyword>
<feature type="domain" description="ABC-2 type transporter transmembrane" evidence="6">
    <location>
        <begin position="5"/>
        <end position="180"/>
    </location>
</feature>
<dbReference type="Pfam" id="PF01061">
    <property type="entry name" value="ABC2_membrane"/>
    <property type="match status" value="1"/>
</dbReference>
<name>A0ABN2TGP8_9ACTN</name>
<keyword evidence="4 5" id="KW-0472">Membrane</keyword>
<dbReference type="Proteomes" id="UP001499854">
    <property type="component" value="Unassembled WGS sequence"/>
</dbReference>
<evidence type="ECO:0000256" key="2">
    <source>
        <dbReference type="ARBA" id="ARBA00022692"/>
    </source>
</evidence>
<feature type="transmembrane region" description="Helical" evidence="5">
    <location>
        <begin position="55"/>
        <end position="77"/>
    </location>
</feature>
<feature type="transmembrane region" description="Helical" evidence="5">
    <location>
        <begin position="18"/>
        <end position="35"/>
    </location>
</feature>